<reference evidence="3" key="1">
    <citation type="submission" date="2016-06" db="UniProtKB">
        <authorList>
            <consortium name="WormBaseParasite"/>
        </authorList>
    </citation>
    <scope>IDENTIFICATION</scope>
</reference>
<sequence>MGSRIFCVDADNEPGMKSQIELFRGLVTFLHSFWFDCPGLELATVG</sequence>
<protein>
    <submittedName>
        <fullName evidence="1 3">Uncharacterized protein</fullName>
    </submittedName>
</protein>
<dbReference type="WBParaSite" id="SCUD_0001463601-mRNA-1">
    <property type="protein sequence ID" value="SCUD_0001463601-mRNA-1"/>
    <property type="gene ID" value="SCUD_0001463601"/>
</dbReference>
<reference evidence="1 2" key="2">
    <citation type="submission" date="2018-11" db="EMBL/GenBank/DDBJ databases">
        <authorList>
            <consortium name="Pathogen Informatics"/>
        </authorList>
    </citation>
    <scope>NUCLEOTIDE SEQUENCE [LARGE SCALE GENOMIC DNA]</scope>
    <source>
        <strain evidence="1">Dakar</strain>
        <strain evidence="2">Dakar, Senegal</strain>
    </source>
</reference>
<name>A0A183KHY0_9TREM</name>
<keyword evidence="2" id="KW-1185">Reference proteome</keyword>
<dbReference type="EMBL" id="UZAK01036884">
    <property type="protein sequence ID" value="VDP56970.1"/>
    <property type="molecule type" value="Genomic_DNA"/>
</dbReference>
<dbReference type="Proteomes" id="UP000279833">
    <property type="component" value="Unassembled WGS sequence"/>
</dbReference>
<evidence type="ECO:0000313" key="2">
    <source>
        <dbReference type="Proteomes" id="UP000279833"/>
    </source>
</evidence>
<proteinExistence type="predicted"/>
<evidence type="ECO:0000313" key="1">
    <source>
        <dbReference type="EMBL" id="VDP56970.1"/>
    </source>
</evidence>
<organism evidence="3">
    <name type="scientific">Schistosoma curassoni</name>
    <dbReference type="NCBI Taxonomy" id="6186"/>
    <lineage>
        <taxon>Eukaryota</taxon>
        <taxon>Metazoa</taxon>
        <taxon>Spiralia</taxon>
        <taxon>Lophotrochozoa</taxon>
        <taxon>Platyhelminthes</taxon>
        <taxon>Trematoda</taxon>
        <taxon>Digenea</taxon>
        <taxon>Strigeidida</taxon>
        <taxon>Schistosomatoidea</taxon>
        <taxon>Schistosomatidae</taxon>
        <taxon>Schistosoma</taxon>
    </lineage>
</organism>
<accession>A0A183KHY0</accession>
<dbReference type="AlphaFoldDB" id="A0A183KHY0"/>
<gene>
    <name evidence="1" type="ORF">SCUD_LOCUS14633</name>
</gene>
<evidence type="ECO:0000313" key="3">
    <source>
        <dbReference type="WBParaSite" id="SCUD_0001463601-mRNA-1"/>
    </source>
</evidence>